<dbReference type="Pfam" id="PF13456">
    <property type="entry name" value="RVT_3"/>
    <property type="match status" value="1"/>
</dbReference>
<dbReference type="CDD" id="cd06222">
    <property type="entry name" value="RNase_H_like"/>
    <property type="match status" value="1"/>
</dbReference>
<dbReference type="EMBL" id="SDMP01000016">
    <property type="protein sequence ID" value="RYR01081.1"/>
    <property type="molecule type" value="Genomic_DNA"/>
</dbReference>
<evidence type="ECO:0008006" key="5">
    <source>
        <dbReference type="Google" id="ProtNLM"/>
    </source>
</evidence>
<dbReference type="InterPro" id="IPR026960">
    <property type="entry name" value="RVT-Znf"/>
</dbReference>
<dbReference type="InterPro" id="IPR002156">
    <property type="entry name" value="RNaseH_domain"/>
</dbReference>
<evidence type="ECO:0000313" key="3">
    <source>
        <dbReference type="EMBL" id="RYR01081.1"/>
    </source>
</evidence>
<reference evidence="3 4" key="1">
    <citation type="submission" date="2019-01" db="EMBL/GenBank/DDBJ databases">
        <title>Sequencing of cultivated peanut Arachis hypogaea provides insights into genome evolution and oil improvement.</title>
        <authorList>
            <person name="Chen X."/>
        </authorList>
    </citation>
    <scope>NUCLEOTIDE SEQUENCE [LARGE SCALE GENOMIC DNA]</scope>
    <source>
        <strain evidence="4">cv. Fuhuasheng</strain>
        <tissue evidence="3">Leaves</tissue>
    </source>
</reference>
<gene>
    <name evidence="3" type="ORF">Ahy_B06g079938</name>
</gene>
<organism evidence="3 4">
    <name type="scientific">Arachis hypogaea</name>
    <name type="common">Peanut</name>
    <dbReference type="NCBI Taxonomy" id="3818"/>
    <lineage>
        <taxon>Eukaryota</taxon>
        <taxon>Viridiplantae</taxon>
        <taxon>Streptophyta</taxon>
        <taxon>Embryophyta</taxon>
        <taxon>Tracheophyta</taxon>
        <taxon>Spermatophyta</taxon>
        <taxon>Magnoliopsida</taxon>
        <taxon>eudicotyledons</taxon>
        <taxon>Gunneridae</taxon>
        <taxon>Pentapetalae</taxon>
        <taxon>rosids</taxon>
        <taxon>fabids</taxon>
        <taxon>Fabales</taxon>
        <taxon>Fabaceae</taxon>
        <taxon>Papilionoideae</taxon>
        <taxon>50 kb inversion clade</taxon>
        <taxon>dalbergioids sensu lato</taxon>
        <taxon>Dalbergieae</taxon>
        <taxon>Pterocarpus clade</taxon>
        <taxon>Arachis</taxon>
    </lineage>
</organism>
<evidence type="ECO:0000313" key="4">
    <source>
        <dbReference type="Proteomes" id="UP000289738"/>
    </source>
</evidence>
<dbReference type="GO" id="GO:0004523">
    <property type="term" value="F:RNA-DNA hybrid ribonuclease activity"/>
    <property type="evidence" value="ECO:0007669"/>
    <property type="project" value="InterPro"/>
</dbReference>
<evidence type="ECO:0000259" key="2">
    <source>
        <dbReference type="Pfam" id="PF13966"/>
    </source>
</evidence>
<protein>
    <recommendedName>
        <fullName evidence="5">RNase H type-1 domain-containing protein</fullName>
    </recommendedName>
</protein>
<feature type="domain" description="RNase H type-1" evidence="1">
    <location>
        <begin position="155"/>
        <end position="274"/>
    </location>
</feature>
<dbReference type="InterPro" id="IPR044730">
    <property type="entry name" value="RNase_H-like_dom_plant"/>
</dbReference>
<comment type="caution">
    <text evidence="3">The sequence shown here is derived from an EMBL/GenBank/DDBJ whole genome shotgun (WGS) entry which is preliminary data.</text>
</comment>
<dbReference type="PANTHER" id="PTHR47723:SF24">
    <property type="entry name" value="RNASE H TYPE-1 DOMAIN-CONTAINING PROTEIN"/>
    <property type="match status" value="1"/>
</dbReference>
<dbReference type="InterPro" id="IPR012337">
    <property type="entry name" value="RNaseH-like_sf"/>
</dbReference>
<dbReference type="Proteomes" id="UP000289738">
    <property type="component" value="Chromosome B06"/>
</dbReference>
<proteinExistence type="predicted"/>
<dbReference type="SUPFAM" id="SSF53098">
    <property type="entry name" value="Ribonuclease H-like"/>
    <property type="match status" value="1"/>
</dbReference>
<dbReference type="PANTHER" id="PTHR47723">
    <property type="entry name" value="OS05G0353850 PROTEIN"/>
    <property type="match status" value="1"/>
</dbReference>
<dbReference type="Gene3D" id="3.30.420.10">
    <property type="entry name" value="Ribonuclease H-like superfamily/Ribonuclease H"/>
    <property type="match status" value="1"/>
</dbReference>
<evidence type="ECO:0000259" key="1">
    <source>
        <dbReference type="Pfam" id="PF13456"/>
    </source>
</evidence>
<dbReference type="InterPro" id="IPR036397">
    <property type="entry name" value="RNaseH_sf"/>
</dbReference>
<keyword evidence="4" id="KW-1185">Reference proteome</keyword>
<dbReference type="Pfam" id="PF13966">
    <property type="entry name" value="zf-RVT"/>
    <property type="match status" value="1"/>
</dbReference>
<feature type="domain" description="Reverse transcriptase zinc-binding" evidence="2">
    <location>
        <begin position="2"/>
        <end position="60"/>
    </location>
</feature>
<dbReference type="AlphaFoldDB" id="A0A444YGP8"/>
<dbReference type="InterPro" id="IPR053151">
    <property type="entry name" value="RNase_H-like"/>
</dbReference>
<sequence length="281" mass="31952">MHIPQKLKIFLWKACHNILAMNYNLFIRKIVKNSTCSICQEAEETVEYALLLCPWTRAVWFGSQIQCSPTPNNVTSFTKWLLAIVNRLKADDGNSFIFQHKQLSPKTTIITTTSKEAEFRQSTEQKEKVKEVANNRHRKQITWRPLPDGWMKISIDAAFDKETGQAASAAVIRNCDSKVLYGSTMNFKTISPLAAEAHAMRDAVILSKNLQLGRCLIETDSLVLVQTIKSRNKFWEIDAVLKDIFELINNQSEVGLTWTPKKGNELAHKVTEMASLRVLGR</sequence>
<dbReference type="STRING" id="3818.A0A444YGP8"/>
<dbReference type="GO" id="GO:0003676">
    <property type="term" value="F:nucleic acid binding"/>
    <property type="evidence" value="ECO:0007669"/>
    <property type="project" value="InterPro"/>
</dbReference>
<accession>A0A444YGP8</accession>
<name>A0A444YGP8_ARAHY</name>